<accession>A0AA35W3X3</accession>
<dbReference type="PANTHER" id="PTHR48111:SF1">
    <property type="entry name" value="TWO-COMPONENT RESPONSE REGULATOR ORR33"/>
    <property type="match status" value="1"/>
</dbReference>
<keyword evidence="1" id="KW-0597">Phosphoprotein</keyword>
<evidence type="ECO:0000256" key="4">
    <source>
        <dbReference type="ARBA" id="ARBA00023125"/>
    </source>
</evidence>
<comment type="caution">
    <text evidence="8">The sequence shown here is derived from an EMBL/GenBank/DDBJ whole genome shotgun (WGS) entry which is preliminary data.</text>
</comment>
<dbReference type="AlphaFoldDB" id="A0AA35W3X3"/>
<dbReference type="Proteomes" id="UP001174909">
    <property type="component" value="Unassembled WGS sequence"/>
</dbReference>
<evidence type="ECO:0000313" key="8">
    <source>
        <dbReference type="EMBL" id="CAI8000621.1"/>
    </source>
</evidence>
<keyword evidence="3" id="KW-0805">Transcription regulation</keyword>
<feature type="DNA-binding region" description="OmpR/PhoB-type" evidence="6">
    <location>
        <begin position="42"/>
        <end position="138"/>
    </location>
</feature>
<evidence type="ECO:0000313" key="9">
    <source>
        <dbReference type="Proteomes" id="UP001174909"/>
    </source>
</evidence>
<dbReference type="EMBL" id="CASHTH010000409">
    <property type="protein sequence ID" value="CAI8000621.1"/>
    <property type="molecule type" value="Genomic_DNA"/>
</dbReference>
<evidence type="ECO:0000256" key="3">
    <source>
        <dbReference type="ARBA" id="ARBA00023015"/>
    </source>
</evidence>
<dbReference type="GO" id="GO:0000156">
    <property type="term" value="F:phosphorelay response regulator activity"/>
    <property type="evidence" value="ECO:0007669"/>
    <property type="project" value="TreeGrafter"/>
</dbReference>
<evidence type="ECO:0000256" key="6">
    <source>
        <dbReference type="PROSITE-ProRule" id="PRU01091"/>
    </source>
</evidence>
<proteinExistence type="predicted"/>
<keyword evidence="4 6" id="KW-0238">DNA-binding</keyword>
<dbReference type="Gene3D" id="1.10.10.10">
    <property type="entry name" value="Winged helix-like DNA-binding domain superfamily/Winged helix DNA-binding domain"/>
    <property type="match status" value="1"/>
</dbReference>
<dbReference type="SMART" id="SM00862">
    <property type="entry name" value="Trans_reg_C"/>
    <property type="match status" value="1"/>
</dbReference>
<dbReference type="FunFam" id="1.10.10.10:FF:000018">
    <property type="entry name" value="DNA-binding response regulator ResD"/>
    <property type="match status" value="1"/>
</dbReference>
<dbReference type="GO" id="GO:0032993">
    <property type="term" value="C:protein-DNA complex"/>
    <property type="evidence" value="ECO:0007669"/>
    <property type="project" value="TreeGrafter"/>
</dbReference>
<evidence type="ECO:0000259" key="7">
    <source>
        <dbReference type="PROSITE" id="PS51755"/>
    </source>
</evidence>
<dbReference type="InterPro" id="IPR039420">
    <property type="entry name" value="WalR-like"/>
</dbReference>
<evidence type="ECO:0000256" key="2">
    <source>
        <dbReference type="ARBA" id="ARBA00023012"/>
    </source>
</evidence>
<organism evidence="8 9">
    <name type="scientific">Geodia barretti</name>
    <name type="common">Barrett's horny sponge</name>
    <dbReference type="NCBI Taxonomy" id="519541"/>
    <lineage>
        <taxon>Eukaryota</taxon>
        <taxon>Metazoa</taxon>
        <taxon>Porifera</taxon>
        <taxon>Demospongiae</taxon>
        <taxon>Heteroscleromorpha</taxon>
        <taxon>Tetractinellida</taxon>
        <taxon>Astrophorina</taxon>
        <taxon>Geodiidae</taxon>
        <taxon>Geodia</taxon>
    </lineage>
</organism>
<dbReference type="GO" id="GO:0006355">
    <property type="term" value="P:regulation of DNA-templated transcription"/>
    <property type="evidence" value="ECO:0007669"/>
    <property type="project" value="InterPro"/>
</dbReference>
<dbReference type="CDD" id="cd00383">
    <property type="entry name" value="trans_reg_C"/>
    <property type="match status" value="1"/>
</dbReference>
<sequence length="139" mass="16068">MTALNLDFSLGISDFVIKPYSLREFEARLRLALWNDDHPPDDHTLKIDDLVINMARYEVRVKGSVVELTLKEYELLKHLVTHEARVFTRSDLLDSIWGYDYYGGMRTVDVHIRRLRSKLGESGKAITTVRGVGYKFDPP</sequence>
<evidence type="ECO:0000256" key="1">
    <source>
        <dbReference type="ARBA" id="ARBA00022553"/>
    </source>
</evidence>
<gene>
    <name evidence="8" type="ORF">GBAR_LOCUS2992</name>
</gene>
<dbReference type="GO" id="GO:0000976">
    <property type="term" value="F:transcription cis-regulatory region binding"/>
    <property type="evidence" value="ECO:0007669"/>
    <property type="project" value="TreeGrafter"/>
</dbReference>
<dbReference type="Pfam" id="PF00486">
    <property type="entry name" value="Trans_reg_C"/>
    <property type="match status" value="1"/>
</dbReference>
<feature type="domain" description="OmpR/PhoB-type" evidence="7">
    <location>
        <begin position="42"/>
        <end position="138"/>
    </location>
</feature>
<dbReference type="SUPFAM" id="SSF46894">
    <property type="entry name" value="C-terminal effector domain of the bipartite response regulators"/>
    <property type="match status" value="1"/>
</dbReference>
<protein>
    <submittedName>
        <fullName evidence="8">Transcriptional regulatory protein GlnR</fullName>
    </submittedName>
</protein>
<dbReference type="PROSITE" id="PS51755">
    <property type="entry name" value="OMPR_PHOB"/>
    <property type="match status" value="1"/>
</dbReference>
<dbReference type="InterPro" id="IPR016032">
    <property type="entry name" value="Sig_transdc_resp-reg_C-effctor"/>
</dbReference>
<dbReference type="GO" id="GO:0005829">
    <property type="term" value="C:cytosol"/>
    <property type="evidence" value="ECO:0007669"/>
    <property type="project" value="TreeGrafter"/>
</dbReference>
<keyword evidence="9" id="KW-1185">Reference proteome</keyword>
<dbReference type="InterPro" id="IPR001867">
    <property type="entry name" value="OmpR/PhoB-type_DNA-bd"/>
</dbReference>
<evidence type="ECO:0000256" key="5">
    <source>
        <dbReference type="ARBA" id="ARBA00023163"/>
    </source>
</evidence>
<reference evidence="8" key="1">
    <citation type="submission" date="2023-03" db="EMBL/GenBank/DDBJ databases">
        <authorList>
            <person name="Steffen K."/>
            <person name="Cardenas P."/>
        </authorList>
    </citation>
    <scope>NUCLEOTIDE SEQUENCE</scope>
</reference>
<keyword evidence="2" id="KW-0902">Two-component regulatory system</keyword>
<dbReference type="PANTHER" id="PTHR48111">
    <property type="entry name" value="REGULATOR OF RPOS"/>
    <property type="match status" value="1"/>
</dbReference>
<dbReference type="InterPro" id="IPR036388">
    <property type="entry name" value="WH-like_DNA-bd_sf"/>
</dbReference>
<keyword evidence="5" id="KW-0804">Transcription</keyword>
<name>A0AA35W3X3_GEOBA</name>